<dbReference type="InterPro" id="IPR008778">
    <property type="entry name" value="Pirin_C_dom"/>
</dbReference>
<organism evidence="6 7">
    <name type="scientific">Agrococcus terreus</name>
    <dbReference type="NCBI Taxonomy" id="574649"/>
    <lineage>
        <taxon>Bacteria</taxon>
        <taxon>Bacillati</taxon>
        <taxon>Actinomycetota</taxon>
        <taxon>Actinomycetes</taxon>
        <taxon>Micrococcales</taxon>
        <taxon>Microbacteriaceae</taxon>
        <taxon>Agrococcus</taxon>
    </lineage>
</organism>
<dbReference type="Pfam" id="PF02678">
    <property type="entry name" value="Pirin"/>
    <property type="match status" value="1"/>
</dbReference>
<feature type="domain" description="Pirin N-terminal" evidence="4">
    <location>
        <begin position="43"/>
        <end position="141"/>
    </location>
</feature>
<dbReference type="Pfam" id="PF05726">
    <property type="entry name" value="Pirin_C"/>
    <property type="match status" value="1"/>
</dbReference>
<comment type="similarity">
    <text evidence="1 2">Belongs to the pirin family.</text>
</comment>
<dbReference type="InterPro" id="IPR012093">
    <property type="entry name" value="Pirin"/>
</dbReference>
<dbReference type="Gene3D" id="2.60.120.10">
    <property type="entry name" value="Jelly Rolls"/>
    <property type="match status" value="1"/>
</dbReference>
<dbReference type="PANTHER" id="PTHR13903">
    <property type="entry name" value="PIRIN-RELATED"/>
    <property type="match status" value="1"/>
</dbReference>
<feature type="region of interest" description="Disordered" evidence="3">
    <location>
        <begin position="299"/>
        <end position="340"/>
    </location>
</feature>
<dbReference type="SUPFAM" id="SSF51182">
    <property type="entry name" value="RmlC-like cupins"/>
    <property type="match status" value="1"/>
</dbReference>
<evidence type="ECO:0000259" key="4">
    <source>
        <dbReference type="Pfam" id="PF02678"/>
    </source>
</evidence>
<keyword evidence="7" id="KW-1185">Reference proteome</keyword>
<dbReference type="InterPro" id="IPR011051">
    <property type="entry name" value="RmlC_Cupin_sf"/>
</dbReference>
<dbReference type="PANTHER" id="PTHR13903:SF8">
    <property type="entry name" value="PIRIN"/>
    <property type="match status" value="1"/>
</dbReference>
<dbReference type="Proteomes" id="UP000626982">
    <property type="component" value="Unassembled WGS sequence"/>
</dbReference>
<gene>
    <name evidence="6" type="ORF">GCM10010968_00920</name>
</gene>
<evidence type="ECO:0000313" key="6">
    <source>
        <dbReference type="EMBL" id="GGN76954.1"/>
    </source>
</evidence>
<dbReference type="InterPro" id="IPR014710">
    <property type="entry name" value="RmlC-like_jellyroll"/>
</dbReference>
<dbReference type="PIRSF" id="PIRSF006232">
    <property type="entry name" value="Pirin"/>
    <property type="match status" value="1"/>
</dbReference>
<evidence type="ECO:0000256" key="1">
    <source>
        <dbReference type="ARBA" id="ARBA00008416"/>
    </source>
</evidence>
<comment type="caution">
    <text evidence="6">The sequence shown here is derived from an EMBL/GenBank/DDBJ whole genome shotgun (WGS) entry which is preliminary data.</text>
</comment>
<reference evidence="7" key="1">
    <citation type="journal article" date="2019" name="Int. J. Syst. Evol. Microbiol.">
        <title>The Global Catalogue of Microorganisms (GCM) 10K type strain sequencing project: providing services to taxonomists for standard genome sequencing and annotation.</title>
        <authorList>
            <consortium name="The Broad Institute Genomics Platform"/>
            <consortium name="The Broad Institute Genome Sequencing Center for Infectious Disease"/>
            <person name="Wu L."/>
            <person name="Ma J."/>
        </authorList>
    </citation>
    <scope>NUCLEOTIDE SEQUENCE [LARGE SCALE GENOMIC DNA]</scope>
    <source>
        <strain evidence="7">CGMCC 1.6960</strain>
    </source>
</reference>
<evidence type="ECO:0008006" key="8">
    <source>
        <dbReference type="Google" id="ProtNLM"/>
    </source>
</evidence>
<feature type="domain" description="Pirin C-terminal" evidence="5">
    <location>
        <begin position="195"/>
        <end position="297"/>
    </location>
</feature>
<proteinExistence type="inferred from homology"/>
<dbReference type="RefSeq" id="WP_188714873.1">
    <property type="nucleotide sequence ID" value="NZ_BAABBD010000001.1"/>
</dbReference>
<protein>
    <recommendedName>
        <fullName evidence="8">Pirin</fullName>
    </recommendedName>
</protein>
<sequence length="340" mass="36159">MSNDEATIVEDSELACVEEALEAGVELLLPRDVPLGGPRAMPVQRVLPNKHRHFVGAWCFADAFGPTDLGGGPGMDVPPHPHTGLQTWSWLVDGAIEHRDSAGGRHTVRPGGLNLMTAGRGIAHSEYSTPETRVLHGVQLWTVLPRGEREREPSFEGHDALPEVELAPGARASVFVGSHAGVTAAVPSFTPLLGVELRIAAGAEAPLALAPAFEHGVLALTDGVLVDDVPVPRGAMAYLDPGREHAVVTGAAVSGEADAVAILLGGEPFEEEIVMFWNFVGTDHATVAEARETWMREREAAEGERGRFGTVVDDASGSLPSPRIPDVELLPRGRAKRRDR</sequence>
<accession>A0ABQ2KBM1</accession>
<dbReference type="InterPro" id="IPR003829">
    <property type="entry name" value="Pirin_N_dom"/>
</dbReference>
<evidence type="ECO:0000256" key="2">
    <source>
        <dbReference type="RuleBase" id="RU003457"/>
    </source>
</evidence>
<name>A0ABQ2KBM1_9MICO</name>
<evidence type="ECO:0000259" key="5">
    <source>
        <dbReference type="Pfam" id="PF05726"/>
    </source>
</evidence>
<evidence type="ECO:0000256" key="3">
    <source>
        <dbReference type="SAM" id="MobiDB-lite"/>
    </source>
</evidence>
<evidence type="ECO:0000313" key="7">
    <source>
        <dbReference type="Proteomes" id="UP000626982"/>
    </source>
</evidence>
<dbReference type="EMBL" id="BMLM01000001">
    <property type="protein sequence ID" value="GGN76954.1"/>
    <property type="molecule type" value="Genomic_DNA"/>
</dbReference>